<dbReference type="OrthoDB" id="9776279at2"/>
<reference evidence="1 2" key="1">
    <citation type="submission" date="2018-08" db="EMBL/GenBank/DDBJ databases">
        <title>Salinimonas sediminis sp. nov., a piezophilic bacterium isolated from a deep-sea sediment sample from the New Britain Trench.</title>
        <authorList>
            <person name="Cao J."/>
        </authorList>
    </citation>
    <scope>NUCLEOTIDE SEQUENCE [LARGE SCALE GENOMIC DNA]</scope>
    <source>
        <strain evidence="1 2">N102</strain>
    </source>
</reference>
<protein>
    <submittedName>
        <fullName evidence="1">DUF3530 family protein</fullName>
    </submittedName>
</protein>
<evidence type="ECO:0000313" key="1">
    <source>
        <dbReference type="EMBL" id="AXR05330.1"/>
    </source>
</evidence>
<proteinExistence type="predicted"/>
<dbReference type="KEGG" id="salm:D0Y50_02475"/>
<dbReference type="RefSeq" id="WP_117315302.1">
    <property type="nucleotide sequence ID" value="NZ_CP031769.1"/>
</dbReference>
<dbReference type="Proteomes" id="UP000262073">
    <property type="component" value="Chromosome"/>
</dbReference>
<gene>
    <name evidence="1" type="ORF">D0Y50_02475</name>
</gene>
<dbReference type="AlphaFoldDB" id="A0A346NIH3"/>
<name>A0A346NIH3_9ALTE</name>
<dbReference type="Pfam" id="PF12048">
    <property type="entry name" value="DUF3530"/>
    <property type="match status" value="1"/>
</dbReference>
<sequence>MRLPRLLITATLSMWVCIGHASMLSEELKARYPGEQHLALSAGEDALTVLQTSSRTTLPRGVAIILVETGYQGLTLPGAWQLSQRMSRWGWHVLIAPVEINTVAQNTENGAPTEITRFTDSSHSWVDATDWDTQVMLILNAAFAAVDREPGYRLVISQGMSAASVLKLDAQNKLPATDSLVTIAPFWPQAGLNQRIAQYLKDSPTPVLDISGGLRNRWSALTASERARQATVNLKLHYRHQAISDDFAGSSLDTQLGSVFVNQVGKTIYGWVDYLGW</sequence>
<keyword evidence="2" id="KW-1185">Reference proteome</keyword>
<dbReference type="EMBL" id="CP031769">
    <property type="protein sequence ID" value="AXR05330.1"/>
    <property type="molecule type" value="Genomic_DNA"/>
</dbReference>
<dbReference type="InterPro" id="IPR022529">
    <property type="entry name" value="DUF3530"/>
</dbReference>
<evidence type="ECO:0000313" key="2">
    <source>
        <dbReference type="Proteomes" id="UP000262073"/>
    </source>
</evidence>
<accession>A0A346NIH3</accession>
<organism evidence="1 2">
    <name type="scientific">Salinimonas sediminis</name>
    <dbReference type="NCBI Taxonomy" id="2303538"/>
    <lineage>
        <taxon>Bacteria</taxon>
        <taxon>Pseudomonadati</taxon>
        <taxon>Pseudomonadota</taxon>
        <taxon>Gammaproteobacteria</taxon>
        <taxon>Alteromonadales</taxon>
        <taxon>Alteromonadaceae</taxon>
        <taxon>Alteromonas/Salinimonas group</taxon>
        <taxon>Salinimonas</taxon>
    </lineage>
</organism>